<evidence type="ECO:0000256" key="4">
    <source>
        <dbReference type="ARBA" id="ARBA00023163"/>
    </source>
</evidence>
<organism evidence="6 7">
    <name type="scientific">Kordiimonas lacus</name>
    <dbReference type="NCBI Taxonomy" id="637679"/>
    <lineage>
        <taxon>Bacteria</taxon>
        <taxon>Pseudomonadati</taxon>
        <taxon>Pseudomonadota</taxon>
        <taxon>Alphaproteobacteria</taxon>
        <taxon>Kordiimonadales</taxon>
        <taxon>Kordiimonadaceae</taxon>
        <taxon>Kordiimonas</taxon>
    </lineage>
</organism>
<feature type="domain" description="HTH asnC-type" evidence="5">
    <location>
        <begin position="8"/>
        <end position="69"/>
    </location>
</feature>
<keyword evidence="7" id="KW-1185">Reference proteome</keyword>
<sequence>MTTEAFKIDKINRRILEVLQLDARISNIALADAVHLSPSACLERVKKLEQQGFITRYLGEIAVTKIAPLLESYAEVTLSNHRPEDFKQFHAAVKAEKAIVQCHKVSGRYDYLIRIAVRDMAALSRLTDRLLGAGIGIAKFTTVPIIENPKPFGGYPLEELLDGA</sequence>
<gene>
    <name evidence="6" type="ORF">SAMN04488071_2509</name>
</gene>
<dbReference type="PROSITE" id="PS50956">
    <property type="entry name" value="HTH_ASNC_2"/>
    <property type="match status" value="1"/>
</dbReference>
<dbReference type="PANTHER" id="PTHR30154">
    <property type="entry name" value="LEUCINE-RESPONSIVE REGULATORY PROTEIN"/>
    <property type="match status" value="1"/>
</dbReference>
<dbReference type="STRING" id="637679.GCA_001550055_03674"/>
<evidence type="ECO:0000313" key="7">
    <source>
        <dbReference type="Proteomes" id="UP000183685"/>
    </source>
</evidence>
<dbReference type="GO" id="GO:0043201">
    <property type="term" value="P:response to L-leucine"/>
    <property type="evidence" value="ECO:0007669"/>
    <property type="project" value="TreeGrafter"/>
</dbReference>
<proteinExistence type="predicted"/>
<dbReference type="Gene3D" id="3.30.70.920">
    <property type="match status" value="1"/>
</dbReference>
<dbReference type="GO" id="GO:0043565">
    <property type="term" value="F:sequence-specific DNA binding"/>
    <property type="evidence" value="ECO:0007669"/>
    <property type="project" value="InterPro"/>
</dbReference>
<dbReference type="GO" id="GO:0005829">
    <property type="term" value="C:cytosol"/>
    <property type="evidence" value="ECO:0007669"/>
    <property type="project" value="TreeGrafter"/>
</dbReference>
<dbReference type="InterPro" id="IPR019887">
    <property type="entry name" value="Tscrpt_reg_AsnC/Lrp_C"/>
</dbReference>
<dbReference type="SUPFAM" id="SSF54909">
    <property type="entry name" value="Dimeric alpha+beta barrel"/>
    <property type="match status" value="1"/>
</dbReference>
<dbReference type="AlphaFoldDB" id="A0A1G7BHJ5"/>
<dbReference type="CDD" id="cd00090">
    <property type="entry name" value="HTH_ARSR"/>
    <property type="match status" value="1"/>
</dbReference>
<evidence type="ECO:0000256" key="3">
    <source>
        <dbReference type="ARBA" id="ARBA00023159"/>
    </source>
</evidence>
<evidence type="ECO:0000313" key="6">
    <source>
        <dbReference type="EMBL" id="SDE26210.1"/>
    </source>
</evidence>
<dbReference type="InterPro" id="IPR011991">
    <property type="entry name" value="ArsR-like_HTH"/>
</dbReference>
<dbReference type="SMART" id="SM00344">
    <property type="entry name" value="HTH_ASNC"/>
    <property type="match status" value="1"/>
</dbReference>
<evidence type="ECO:0000256" key="1">
    <source>
        <dbReference type="ARBA" id="ARBA00023015"/>
    </source>
</evidence>
<dbReference type="EMBL" id="FNAK01000005">
    <property type="protein sequence ID" value="SDE26210.1"/>
    <property type="molecule type" value="Genomic_DNA"/>
</dbReference>
<name>A0A1G7BHJ5_9PROT</name>
<dbReference type="SUPFAM" id="SSF46785">
    <property type="entry name" value="Winged helix' DNA-binding domain"/>
    <property type="match status" value="1"/>
</dbReference>
<dbReference type="Gene3D" id="1.10.10.10">
    <property type="entry name" value="Winged helix-like DNA-binding domain superfamily/Winged helix DNA-binding domain"/>
    <property type="match status" value="1"/>
</dbReference>
<dbReference type="InterPro" id="IPR011008">
    <property type="entry name" value="Dimeric_a/b-barrel"/>
</dbReference>
<dbReference type="Pfam" id="PF01037">
    <property type="entry name" value="AsnC_trans_reg"/>
    <property type="match status" value="1"/>
</dbReference>
<evidence type="ECO:0000259" key="5">
    <source>
        <dbReference type="PROSITE" id="PS50956"/>
    </source>
</evidence>
<accession>A0A1G7BHJ5</accession>
<dbReference type="InterPro" id="IPR036388">
    <property type="entry name" value="WH-like_DNA-bd_sf"/>
</dbReference>
<keyword evidence="1" id="KW-0805">Transcription regulation</keyword>
<dbReference type="InterPro" id="IPR019888">
    <property type="entry name" value="Tscrpt_reg_AsnC-like"/>
</dbReference>
<keyword evidence="4" id="KW-0804">Transcription</keyword>
<reference evidence="6 7" key="1">
    <citation type="submission" date="2016-10" db="EMBL/GenBank/DDBJ databases">
        <authorList>
            <person name="de Groot N.N."/>
        </authorList>
    </citation>
    <scope>NUCLEOTIDE SEQUENCE [LARGE SCALE GENOMIC DNA]</scope>
    <source>
        <strain evidence="6 7">CGMCC 1.9109</strain>
    </source>
</reference>
<dbReference type="GO" id="GO:0006355">
    <property type="term" value="P:regulation of DNA-templated transcription"/>
    <property type="evidence" value="ECO:0007669"/>
    <property type="project" value="UniProtKB-ARBA"/>
</dbReference>
<dbReference type="PANTHER" id="PTHR30154:SF0">
    <property type="entry name" value="LEUCINE-RESPONSIVE REGULATORY PROTEIN"/>
    <property type="match status" value="1"/>
</dbReference>
<dbReference type="RefSeq" id="WP_068307680.1">
    <property type="nucleotide sequence ID" value="NZ_FNAK01000005.1"/>
</dbReference>
<keyword evidence="3" id="KW-0010">Activator</keyword>
<dbReference type="GO" id="GO:0006524">
    <property type="term" value="P:alanine catabolic process"/>
    <property type="evidence" value="ECO:0007669"/>
    <property type="project" value="TreeGrafter"/>
</dbReference>
<evidence type="ECO:0000256" key="2">
    <source>
        <dbReference type="ARBA" id="ARBA00023125"/>
    </source>
</evidence>
<dbReference type="InterPro" id="IPR036390">
    <property type="entry name" value="WH_DNA-bd_sf"/>
</dbReference>
<protein>
    <submittedName>
        <fullName evidence="6">DNA-binding transcriptional regulator, Lrp family</fullName>
    </submittedName>
</protein>
<keyword evidence="2 6" id="KW-0238">DNA-binding</keyword>
<dbReference type="Pfam" id="PF13412">
    <property type="entry name" value="HTH_24"/>
    <property type="match status" value="1"/>
</dbReference>
<dbReference type="PRINTS" id="PR00033">
    <property type="entry name" value="HTHASNC"/>
</dbReference>
<dbReference type="InterPro" id="IPR000485">
    <property type="entry name" value="AsnC-type_HTH_dom"/>
</dbReference>
<dbReference type="Proteomes" id="UP000183685">
    <property type="component" value="Unassembled WGS sequence"/>
</dbReference>